<sequence length="191" mass="21550">MTSISVGGVILSDCLSQSEKVQNFYCSENWKCYRIRQFGMELGAGGGPIGVVIGGIIGGFIGEVSGNLLGKAIDHFTQFNLQIDFNQNKKSKVEDGYLAYLGTPPQDKLEILQFQQHKLTLIWLFQDIGIQFNEYKEKDPDDSCKSITFKLLAITEEYVNDDEILQQFFSHETNIIDLVKVKISLENIKQL</sequence>
<dbReference type="AlphaFoldDB" id="A0A8S1U975"/>
<name>A0A8S1U975_9CILI</name>
<gene>
    <name evidence="1" type="ORF">PPENT_87.1.T0360324</name>
</gene>
<protein>
    <submittedName>
        <fullName evidence="1">Uncharacterized protein</fullName>
    </submittedName>
</protein>
<proteinExistence type="predicted"/>
<keyword evidence="2" id="KW-1185">Reference proteome</keyword>
<dbReference type="EMBL" id="CAJJDO010000036">
    <property type="protein sequence ID" value="CAD8161711.1"/>
    <property type="molecule type" value="Genomic_DNA"/>
</dbReference>
<evidence type="ECO:0000313" key="1">
    <source>
        <dbReference type="EMBL" id="CAD8161711.1"/>
    </source>
</evidence>
<accession>A0A8S1U975</accession>
<reference evidence="1" key="1">
    <citation type="submission" date="2021-01" db="EMBL/GenBank/DDBJ databases">
        <authorList>
            <consortium name="Genoscope - CEA"/>
            <person name="William W."/>
        </authorList>
    </citation>
    <scope>NUCLEOTIDE SEQUENCE</scope>
</reference>
<evidence type="ECO:0000313" key="2">
    <source>
        <dbReference type="Proteomes" id="UP000689195"/>
    </source>
</evidence>
<comment type="caution">
    <text evidence="1">The sequence shown here is derived from an EMBL/GenBank/DDBJ whole genome shotgun (WGS) entry which is preliminary data.</text>
</comment>
<dbReference type="Proteomes" id="UP000689195">
    <property type="component" value="Unassembled WGS sequence"/>
</dbReference>
<organism evidence="1 2">
    <name type="scientific">Paramecium pentaurelia</name>
    <dbReference type="NCBI Taxonomy" id="43138"/>
    <lineage>
        <taxon>Eukaryota</taxon>
        <taxon>Sar</taxon>
        <taxon>Alveolata</taxon>
        <taxon>Ciliophora</taxon>
        <taxon>Intramacronucleata</taxon>
        <taxon>Oligohymenophorea</taxon>
        <taxon>Peniculida</taxon>
        <taxon>Parameciidae</taxon>
        <taxon>Paramecium</taxon>
    </lineage>
</organism>